<protein>
    <submittedName>
        <fullName evidence="1">Uncharacterized protein</fullName>
    </submittedName>
</protein>
<geneLocation type="plasmid" evidence="1 2">
    <name>pAS9A-2</name>
</geneLocation>
<dbReference type="Proteomes" id="UP000009235">
    <property type="component" value="Plasmid pAS9A-2"/>
</dbReference>
<dbReference type="EMBL" id="CP002788">
    <property type="protein sequence ID" value="AEF43161.1"/>
    <property type="molecule type" value="Genomic_DNA"/>
</dbReference>
<gene>
    <name evidence="1" type="ordered locus">AS9A_P20117</name>
</gene>
<sequence length="95" mass="10274">MMSWQTADGVHEGYAAIEVAGRRLVTAFQGDSLILDDENTADVSATVGWLARCTCGPLMIEHLTDRYVASSPTRCMSPKATRAQVRGGHLSHRVA</sequence>
<dbReference type="HOGENOM" id="CLU_2366705_0_0_11"/>
<keyword evidence="1" id="KW-0614">Plasmid</keyword>
<evidence type="ECO:0000313" key="2">
    <source>
        <dbReference type="Proteomes" id="UP000009235"/>
    </source>
</evidence>
<evidence type="ECO:0000313" key="1">
    <source>
        <dbReference type="EMBL" id="AEF43161.1"/>
    </source>
</evidence>
<accession>F6ESP0</accession>
<organism evidence="1 2">
    <name type="scientific">Hoyosella subflava (strain DSM 45089 / JCM 17490 / NBRC 109087 / DQS3-9A1)</name>
    <name type="common">Amycolicicoccus subflavus</name>
    <dbReference type="NCBI Taxonomy" id="443218"/>
    <lineage>
        <taxon>Bacteria</taxon>
        <taxon>Bacillati</taxon>
        <taxon>Actinomycetota</taxon>
        <taxon>Actinomycetes</taxon>
        <taxon>Mycobacteriales</taxon>
        <taxon>Hoyosellaceae</taxon>
        <taxon>Hoyosella</taxon>
    </lineage>
</organism>
<dbReference type="KEGG" id="asd:AS9A_P20117"/>
<dbReference type="AlphaFoldDB" id="F6ESP0"/>
<reference evidence="1 2" key="1">
    <citation type="journal article" date="2011" name="J. Bacteriol.">
        <title>Complete genome sequence of Amycolicicoccus subflavus DQS3-9A1T, an actinomycete isolated from crude oil-polluted soil.</title>
        <authorList>
            <person name="Cai M."/>
            <person name="Chen W.M."/>
            <person name="Nie Y."/>
            <person name="Chi C.Q."/>
            <person name="Wang Y.N."/>
            <person name="Tang Y.Q."/>
            <person name="Li G.Y."/>
            <person name="Wu X.L."/>
        </authorList>
    </citation>
    <scope>NUCLEOTIDE SEQUENCE [LARGE SCALE GENOMIC DNA]</scope>
    <source>
        <strain evidence="2">DSM 45089 / DQS3-9A1</strain>
        <plasmid evidence="1 2">pAS9A-2</plasmid>
    </source>
</reference>
<name>F6ESP0_HOYSD</name>
<proteinExistence type="predicted"/>
<keyword evidence="2" id="KW-1185">Reference proteome</keyword>